<reference evidence="2" key="1">
    <citation type="submission" date="2018-05" db="EMBL/GenBank/DDBJ databases">
        <authorList>
            <person name="Lanie J.A."/>
            <person name="Ng W.-L."/>
            <person name="Kazmierczak K.M."/>
            <person name="Andrzejewski T.M."/>
            <person name="Davidsen T.M."/>
            <person name="Wayne K.J."/>
            <person name="Tettelin H."/>
            <person name="Glass J.I."/>
            <person name="Rusch D."/>
            <person name="Podicherti R."/>
            <person name="Tsui H.-C.T."/>
            <person name="Winkler M.E."/>
        </authorList>
    </citation>
    <scope>NUCLEOTIDE SEQUENCE</scope>
</reference>
<name>A0A381ZLT1_9ZZZZ</name>
<dbReference type="AlphaFoldDB" id="A0A381ZLT1"/>
<feature type="coiled-coil region" evidence="1">
    <location>
        <begin position="38"/>
        <end position="93"/>
    </location>
</feature>
<protein>
    <submittedName>
        <fullName evidence="2">Uncharacterized protein</fullName>
    </submittedName>
</protein>
<organism evidence="2">
    <name type="scientific">marine metagenome</name>
    <dbReference type="NCBI Taxonomy" id="408172"/>
    <lineage>
        <taxon>unclassified sequences</taxon>
        <taxon>metagenomes</taxon>
        <taxon>ecological metagenomes</taxon>
    </lineage>
</organism>
<keyword evidence="1" id="KW-0175">Coiled coil</keyword>
<dbReference type="EMBL" id="UINC01021702">
    <property type="protein sequence ID" value="SVA89812.1"/>
    <property type="molecule type" value="Genomic_DNA"/>
</dbReference>
<gene>
    <name evidence="2" type="ORF">METZ01_LOCUS142666</name>
</gene>
<accession>A0A381ZLT1</accession>
<evidence type="ECO:0000313" key="2">
    <source>
        <dbReference type="EMBL" id="SVA89812.1"/>
    </source>
</evidence>
<proteinExistence type="predicted"/>
<evidence type="ECO:0000256" key="1">
    <source>
        <dbReference type="SAM" id="Coils"/>
    </source>
</evidence>
<sequence length="99" mass="11588">MKLPTIPFYKIERVIRVLPIVKEVFATAPTESESRVQITQLKDTIHNKNAEIFKLRQQRKSMKRKLFANNENIKDLEENLENCMYELNILNNAINNGGE</sequence>